<sequence>MKTVLARPAARSGPSASVYRWIRQVHLWIGAWGALAAILYGFTGLVMNHRFGDGAWPQGDSAERGRVTLAVPADARDAPEALAAWLAAEHGLAPQVIRTSKPEGGRVGGKAVDQPPRWTLGGGTASRSWSLEYVPGNATAELKQTTHSPLAALNRLHKGVGGGAVWILLADSFAIAMLLLGVSGIWMWARGRTPRQMALSVLALSVLVLAAVLGPALA</sequence>
<gene>
    <name evidence="2" type="ORF">GCM10007167_09160</name>
</gene>
<dbReference type="RefSeq" id="WP_146474558.1">
    <property type="nucleotide sequence ID" value="NZ_BNCF01000004.1"/>
</dbReference>
<reference evidence="2" key="2">
    <citation type="submission" date="2020-09" db="EMBL/GenBank/DDBJ databases">
        <authorList>
            <person name="Sun Q."/>
            <person name="Kim S."/>
        </authorList>
    </citation>
    <scope>NUCLEOTIDE SEQUENCE</scope>
    <source>
        <strain evidence="2">KCTC 32020</strain>
    </source>
</reference>
<dbReference type="PANTHER" id="PTHR40115:SF1">
    <property type="entry name" value="INNER MEMBRANE PROTEIN WITH PEPSY TM HELIX"/>
    <property type="match status" value="1"/>
</dbReference>
<dbReference type="AlphaFoldDB" id="A0A918YY55"/>
<dbReference type="PANTHER" id="PTHR40115">
    <property type="entry name" value="INNER MEMBRANE PROTEIN WITH PEPSY TM HELIX"/>
    <property type="match status" value="1"/>
</dbReference>
<dbReference type="Proteomes" id="UP000636453">
    <property type="component" value="Unassembled WGS sequence"/>
</dbReference>
<evidence type="ECO:0000313" key="2">
    <source>
        <dbReference type="EMBL" id="GHE29589.1"/>
    </source>
</evidence>
<dbReference type="EMBL" id="BNCF01000004">
    <property type="protein sequence ID" value="GHE29589.1"/>
    <property type="molecule type" value="Genomic_DNA"/>
</dbReference>
<dbReference type="Pfam" id="PF16357">
    <property type="entry name" value="PepSY_TM_like_2"/>
    <property type="match status" value="1"/>
</dbReference>
<accession>A0A918YY55</accession>
<comment type="caution">
    <text evidence="2">The sequence shown here is derived from an EMBL/GenBank/DDBJ whole genome shotgun (WGS) entry which is preliminary data.</text>
</comment>
<keyword evidence="3" id="KW-1185">Reference proteome</keyword>
<keyword evidence="1" id="KW-0812">Transmembrane</keyword>
<protein>
    <recommendedName>
        <fullName evidence="4">Peptidase</fullName>
    </recommendedName>
</protein>
<feature type="transmembrane region" description="Helical" evidence="1">
    <location>
        <begin position="163"/>
        <end position="186"/>
    </location>
</feature>
<reference evidence="2" key="1">
    <citation type="journal article" date="2014" name="Int. J. Syst. Evol. Microbiol.">
        <title>Complete genome sequence of Corynebacterium casei LMG S-19264T (=DSM 44701T), isolated from a smear-ripened cheese.</title>
        <authorList>
            <consortium name="US DOE Joint Genome Institute (JGI-PGF)"/>
            <person name="Walter F."/>
            <person name="Albersmeier A."/>
            <person name="Kalinowski J."/>
            <person name="Ruckert C."/>
        </authorList>
    </citation>
    <scope>NUCLEOTIDE SEQUENCE</scope>
    <source>
        <strain evidence="2">KCTC 32020</strain>
    </source>
</reference>
<evidence type="ECO:0000313" key="3">
    <source>
        <dbReference type="Proteomes" id="UP000636453"/>
    </source>
</evidence>
<keyword evidence="1" id="KW-0472">Membrane</keyword>
<evidence type="ECO:0000256" key="1">
    <source>
        <dbReference type="SAM" id="Phobius"/>
    </source>
</evidence>
<name>A0A918YY55_9GAMM</name>
<feature type="transmembrane region" description="Helical" evidence="1">
    <location>
        <begin position="21"/>
        <end position="42"/>
    </location>
</feature>
<keyword evidence="1" id="KW-1133">Transmembrane helix</keyword>
<feature type="transmembrane region" description="Helical" evidence="1">
    <location>
        <begin position="198"/>
        <end position="217"/>
    </location>
</feature>
<dbReference type="OrthoDB" id="5567618at2"/>
<evidence type="ECO:0008006" key="4">
    <source>
        <dbReference type="Google" id="ProtNLM"/>
    </source>
</evidence>
<organism evidence="2 3">
    <name type="scientific">Vulcaniibacterium thermophilum</name>
    <dbReference type="NCBI Taxonomy" id="1169913"/>
    <lineage>
        <taxon>Bacteria</taxon>
        <taxon>Pseudomonadati</taxon>
        <taxon>Pseudomonadota</taxon>
        <taxon>Gammaproteobacteria</taxon>
        <taxon>Lysobacterales</taxon>
        <taxon>Lysobacteraceae</taxon>
        <taxon>Vulcaniibacterium</taxon>
    </lineage>
</organism>
<proteinExistence type="predicted"/>
<dbReference type="InterPro" id="IPR032307">
    <property type="entry name" value="PepSY_TM-like_2"/>
</dbReference>